<protein>
    <submittedName>
        <fullName evidence="1">Uncharacterized protein</fullName>
    </submittedName>
</protein>
<comment type="caution">
    <text evidence="1">The sequence shown here is derived from an EMBL/GenBank/DDBJ whole genome shotgun (WGS) entry which is preliminary data.</text>
</comment>
<sequence>MNQPYYEFIDFFDRIFTNSTGSLYRHHGAEGLWVGFVARGTTPVSITLGKSWSYNIGSYVFCEKEPADHNAFLDSILKLMDNQQGPCYESDSRMYVSRYFFWCDCNDRGEAVIKNCYLVSQLNSGSGISHFDNPLFINNSSLKLEFIEKISIQPTAGNQFLFNQYGDQGIINFLSYSNSSEENSYIQVGIQNLVLALHGKESGSFKFDTRAKLNDKGLNFYPSPELPVTQLPVGLRYHFFYNEAGKQKTKSQHFGITGTRDTDTPYRFQCVLNPLFPLAKEKLPTAFRFGILPDESTDININLFKTPFRSDFGHPIMLKPIVFSSEFRLEDNDYEPYWTPGGPFQIQMAKLSERTKDVRHLLCGLSGTETIGFRNGHMLNFVSYQPALAPIFPVPSLEEQRFTSGDATIPELLQSHRTTSWISVQNNQSQENIYVSQPEDAVLFKTTEVRLTPPNLPSPLIYDQQKTSLLTAEHLYPLVPYVGMKNSDISDFEDEVATQYEYQVIHPVRKRNITGISNHAVITFPIIEGDLRKTTTPQGLLVEADINDNWESILLAQIANGTGTTQYLKLGMISSQLKSAFLTNQLFLVITNPLDPFVGQFMDELDISEWPFHINNKKADNKYGNYQNVIILKFCEGTLKDLVEKPQNWTNADTFNKSDNGELFALSAWLREYFEDALTQKDPFYALFNHKIQQASWTGILALKVDIKQKAMPSDLKVLNAGMEKDLFHAHHIGINVNIPEEVNGKIVLEKDSSLFALVHYMDPVYDQVNNFGNPIPVYTEDDFDFKVLSVRALFFNSEIQDFTSEVQLTVKHMFEESVNEVISQGDQLTVSSGLKSIFFTGRRENHGETNLYVFNTPKSNKCQLESSVFHHVEISGASIDTVQIANGPKFETRFNLMGFMDFQNIKGLDAFSYGSLSAEDASKSKKSGLPFSKQLIRLVFDESTMKRDSIWMDTSDILITPEQVQPRKESLIFGLPLKFKRFVSFASSGKLPSELGYIPLILFNTAISVPQPLDIKGPWSGFEFELDLGNAGMLAADTLFTTRVLLAWTKSNVPVNIERPKYNFFLGLQLPGGGEQGKLFNLQGVIKMGIGDIVLTVDPSSGKTSYSMQFNNVGLQFLNFKFPPGGTMNFGLQPPPGATADQTNGPGWYANYIKDSTNPIC</sequence>
<keyword evidence="2" id="KW-1185">Reference proteome</keyword>
<organism evidence="1 2">
    <name type="scientific">Paenibacillus odorifer</name>
    <dbReference type="NCBI Taxonomy" id="189426"/>
    <lineage>
        <taxon>Bacteria</taxon>
        <taxon>Bacillati</taxon>
        <taxon>Bacillota</taxon>
        <taxon>Bacilli</taxon>
        <taxon>Bacillales</taxon>
        <taxon>Paenibacillaceae</taxon>
        <taxon>Paenibacillus</taxon>
    </lineage>
</organism>
<gene>
    <name evidence="1" type="ORF">BSO21_04470</name>
</gene>
<name>A0ABX3GY20_9BACL</name>
<accession>A0ABX3GY20</accession>
<evidence type="ECO:0000313" key="1">
    <source>
        <dbReference type="EMBL" id="OMD38198.1"/>
    </source>
</evidence>
<dbReference type="Proteomes" id="UP000187158">
    <property type="component" value="Unassembled WGS sequence"/>
</dbReference>
<dbReference type="RefSeq" id="WP_076218048.1">
    <property type="nucleotide sequence ID" value="NZ_MPVP01000014.1"/>
</dbReference>
<evidence type="ECO:0000313" key="2">
    <source>
        <dbReference type="Proteomes" id="UP000187158"/>
    </source>
</evidence>
<proteinExistence type="predicted"/>
<dbReference type="EMBL" id="MPVP01000014">
    <property type="protein sequence ID" value="OMD38198.1"/>
    <property type="molecule type" value="Genomic_DNA"/>
</dbReference>
<reference evidence="1 2" key="1">
    <citation type="submission" date="2016-11" db="EMBL/GenBank/DDBJ databases">
        <title>Paenibacillus species isolates.</title>
        <authorList>
            <person name="Beno S.M."/>
        </authorList>
    </citation>
    <scope>NUCLEOTIDE SEQUENCE [LARGE SCALE GENOMIC DNA]</scope>
    <source>
        <strain evidence="1 2">FSL H7-0433</strain>
    </source>
</reference>